<evidence type="ECO:0000256" key="2">
    <source>
        <dbReference type="ARBA" id="ARBA00022475"/>
    </source>
</evidence>
<keyword evidence="2" id="KW-1003">Cell membrane</keyword>
<evidence type="ECO:0000256" key="1">
    <source>
        <dbReference type="ARBA" id="ARBA00004651"/>
    </source>
</evidence>
<evidence type="ECO:0000313" key="10">
    <source>
        <dbReference type="Proteomes" id="UP001241110"/>
    </source>
</evidence>
<sequence length="803" mass="90219">MFTRYITIAFRLFRKKKTYTLINLTGLVIGITLFFLIALWVKDEFSYDRFIPHADRTFRIESTTLSPDGTSMELAETGWPVGRTLQEKYEEVEKVCYIRSWNPMIKLKDVYVREPSLFADEKFFDVFGYDLKVGNPQTALKEPYTVVISQAIEEKYFGKGNGFGKLLMVNDTIPHRVTGVFKELPSHSHLKIDLVGSFSTTCAMFPEDCKYEYASGWFDINVNTYVRLKANVTSKQFENKIKNLVGTYGKEAIKSTGFNTVLHLRPVKDIYLYSSKASATGTVGNIQTVYVFITIGIFILLIACLNFINLSTARAIERAKEVGIKKVLGTDKKQLIVQFLIEAGLLCTIATLCSLIVAYLTLSPFNYFTNKNFTISTLLAPDNLILLVSILIVLIPLTGFYPAWILSNYQPVTILKGSFTHSSKGNFLRKFLVVTQFTVSICLIIGTLIIWQQLSFMKTQSLGFDKDKIVVVDMKEVQWTARHQQAETFKKELSQLSSITSVTGCRAIPGRSGWDGQFAYGEGLAQGQGILVEHIPVDYDYLKTIGLKLIAGRDFIQDSKADSVESYLINETAMKAFGWNTPQNALDKKLSASGMNGKVIGVIKDYHQHGLQEAIRPVIMNVTPSINVFAIRYSGNDPYLVVTHLKKTWQKIFPAYSLDYKFLDDDFQQQYQKEEKLIQSFSIAAILAILIACLGLFGLATYAVDTRTKEIGIRKVLGASVTDLVSLLSKDFLLLVLIALVVATPLAFYVMNLWLQDFAYRVSISGWVFILAGITSVLIAMLTISYQSIKVAVSNPVKSLRNE</sequence>
<dbReference type="InterPro" id="IPR050250">
    <property type="entry name" value="Macrolide_Exporter_MacB"/>
</dbReference>
<feature type="transmembrane region" description="Helical" evidence="6">
    <location>
        <begin position="681"/>
        <end position="704"/>
    </location>
</feature>
<dbReference type="Pfam" id="PF02687">
    <property type="entry name" value="FtsX"/>
    <property type="match status" value="2"/>
</dbReference>
<gene>
    <name evidence="9" type="ORF">QNI16_15105</name>
</gene>
<organism evidence="9 10">
    <name type="scientific">Xanthocytophaga flava</name>
    <dbReference type="NCBI Taxonomy" id="3048013"/>
    <lineage>
        <taxon>Bacteria</taxon>
        <taxon>Pseudomonadati</taxon>
        <taxon>Bacteroidota</taxon>
        <taxon>Cytophagia</taxon>
        <taxon>Cytophagales</taxon>
        <taxon>Rhodocytophagaceae</taxon>
        <taxon>Xanthocytophaga</taxon>
    </lineage>
</organism>
<dbReference type="GO" id="GO:0005886">
    <property type="term" value="C:plasma membrane"/>
    <property type="evidence" value="ECO:0007669"/>
    <property type="project" value="UniProtKB-SubCell"/>
</dbReference>
<reference evidence="9" key="1">
    <citation type="submission" date="2023-05" db="EMBL/GenBank/DDBJ databases">
        <authorList>
            <person name="Zhang X."/>
        </authorList>
    </citation>
    <scope>NUCLEOTIDE SEQUENCE</scope>
    <source>
        <strain evidence="9">YF14B1</strain>
    </source>
</reference>
<feature type="transmembrane region" description="Helical" evidence="6">
    <location>
        <begin position="767"/>
        <end position="786"/>
    </location>
</feature>
<comment type="caution">
    <text evidence="9">The sequence shown here is derived from an EMBL/GenBank/DDBJ whole genome shotgun (WGS) entry which is preliminary data.</text>
</comment>
<dbReference type="AlphaFoldDB" id="A0AAE3QM25"/>
<dbReference type="GO" id="GO:0022857">
    <property type="term" value="F:transmembrane transporter activity"/>
    <property type="evidence" value="ECO:0007669"/>
    <property type="project" value="TreeGrafter"/>
</dbReference>
<accession>A0AAE3QM25</accession>
<evidence type="ECO:0000256" key="5">
    <source>
        <dbReference type="ARBA" id="ARBA00023136"/>
    </source>
</evidence>
<dbReference type="InterPro" id="IPR003838">
    <property type="entry name" value="ABC3_permease_C"/>
</dbReference>
<evidence type="ECO:0000259" key="8">
    <source>
        <dbReference type="Pfam" id="PF12704"/>
    </source>
</evidence>
<feature type="transmembrane region" description="Helical" evidence="6">
    <location>
        <begin position="732"/>
        <end position="755"/>
    </location>
</feature>
<dbReference type="RefSeq" id="WP_313980140.1">
    <property type="nucleotide sequence ID" value="NZ_JASJOS010000006.1"/>
</dbReference>
<feature type="transmembrane region" description="Helical" evidence="6">
    <location>
        <begin position="427"/>
        <end position="451"/>
    </location>
</feature>
<evidence type="ECO:0000256" key="6">
    <source>
        <dbReference type="SAM" id="Phobius"/>
    </source>
</evidence>
<dbReference type="Pfam" id="PF12704">
    <property type="entry name" value="MacB_PCD"/>
    <property type="match status" value="1"/>
</dbReference>
<protein>
    <submittedName>
        <fullName evidence="9">ABC transporter permease</fullName>
    </submittedName>
</protein>
<dbReference type="InterPro" id="IPR025857">
    <property type="entry name" value="MacB_PCD"/>
</dbReference>
<evidence type="ECO:0000256" key="4">
    <source>
        <dbReference type="ARBA" id="ARBA00022989"/>
    </source>
</evidence>
<feature type="domain" description="ABC3 transporter permease C-terminal" evidence="7">
    <location>
        <begin position="294"/>
        <end position="411"/>
    </location>
</feature>
<evidence type="ECO:0000313" key="9">
    <source>
        <dbReference type="EMBL" id="MDJ1481827.1"/>
    </source>
</evidence>
<dbReference type="EMBL" id="JASJOS010000006">
    <property type="protein sequence ID" value="MDJ1481827.1"/>
    <property type="molecule type" value="Genomic_DNA"/>
</dbReference>
<keyword evidence="3 6" id="KW-0812">Transmembrane</keyword>
<comment type="subcellular location">
    <subcellularLocation>
        <location evidence="1">Cell membrane</location>
        <topology evidence="1">Multi-pass membrane protein</topology>
    </subcellularLocation>
</comment>
<feature type="domain" description="ABC3 transporter permease C-terminal" evidence="7">
    <location>
        <begin position="683"/>
        <end position="795"/>
    </location>
</feature>
<name>A0AAE3QM25_9BACT</name>
<evidence type="ECO:0000256" key="3">
    <source>
        <dbReference type="ARBA" id="ARBA00022692"/>
    </source>
</evidence>
<evidence type="ECO:0000259" key="7">
    <source>
        <dbReference type="Pfam" id="PF02687"/>
    </source>
</evidence>
<feature type="transmembrane region" description="Helical" evidence="6">
    <location>
        <begin position="335"/>
        <end position="362"/>
    </location>
</feature>
<dbReference type="PANTHER" id="PTHR30572">
    <property type="entry name" value="MEMBRANE COMPONENT OF TRANSPORTER-RELATED"/>
    <property type="match status" value="1"/>
</dbReference>
<keyword evidence="4 6" id="KW-1133">Transmembrane helix</keyword>
<proteinExistence type="predicted"/>
<dbReference type="Proteomes" id="UP001241110">
    <property type="component" value="Unassembled WGS sequence"/>
</dbReference>
<feature type="transmembrane region" description="Helical" evidence="6">
    <location>
        <begin position="289"/>
        <end position="308"/>
    </location>
</feature>
<keyword evidence="5 6" id="KW-0472">Membrane</keyword>
<feature type="domain" description="MacB-like periplasmic core" evidence="8">
    <location>
        <begin position="20"/>
        <end position="243"/>
    </location>
</feature>
<dbReference type="PANTHER" id="PTHR30572:SF18">
    <property type="entry name" value="ABC-TYPE MACROLIDE FAMILY EXPORT SYSTEM PERMEASE COMPONENT 2"/>
    <property type="match status" value="1"/>
</dbReference>
<feature type="transmembrane region" description="Helical" evidence="6">
    <location>
        <begin position="384"/>
        <end position="406"/>
    </location>
</feature>
<feature type="transmembrane region" description="Helical" evidence="6">
    <location>
        <begin position="21"/>
        <end position="41"/>
    </location>
</feature>